<dbReference type="InParanoid" id="A0A1B1YRF0"/>
<dbReference type="Proteomes" id="UP000092952">
    <property type="component" value="Chromosome"/>
</dbReference>
<evidence type="ECO:0000256" key="1">
    <source>
        <dbReference type="ARBA" id="ARBA00007118"/>
    </source>
</evidence>
<evidence type="ECO:0000313" key="5">
    <source>
        <dbReference type="Proteomes" id="UP000092952"/>
    </source>
</evidence>
<sequence length="193" mass="21059">MNFSELVRARRSVRDYDLSQPVSDADLKAIFDDVILSPSAFNLQQWAFVVVRESEQKKRLRAASMDQVQVENCGAAIVVCARLDAHVDAPTIFAQAPEPMRERMIGMTGQMYGGNAQFARDEAIRGASLAAMTLMYAAKERGFDTGAMIGFNPQQVAEVAGLTANYIPAMLIVMGRGTPPATRAAIASRSARW</sequence>
<proteinExistence type="inferred from homology"/>
<accession>A0A1B1YRF0</accession>
<dbReference type="Pfam" id="PF00881">
    <property type="entry name" value="Nitroreductase"/>
    <property type="match status" value="1"/>
</dbReference>
<gene>
    <name evidence="4" type="ORF">PG2T_03560</name>
</gene>
<dbReference type="InterPro" id="IPR000415">
    <property type="entry name" value="Nitroreductase-like"/>
</dbReference>
<comment type="similarity">
    <text evidence="1">Belongs to the nitroreductase family.</text>
</comment>
<dbReference type="Gene3D" id="3.40.109.10">
    <property type="entry name" value="NADH Oxidase"/>
    <property type="match status" value="1"/>
</dbReference>
<reference evidence="5" key="1">
    <citation type="submission" date="2016-03" db="EMBL/GenBank/DDBJ databases">
        <title>Complete genome sequence of Solimmundus cernigliae, representing a novel lineage of polycyclic aromatic hydrocarbon degraders within the Gammaproteobacteria.</title>
        <authorList>
            <person name="Singleton D.R."/>
            <person name="Dickey A.N."/>
            <person name="Scholl E.H."/>
            <person name="Wright F.A."/>
            <person name="Aitken M.D."/>
        </authorList>
    </citation>
    <scope>NUCLEOTIDE SEQUENCE [LARGE SCALE GENOMIC DNA]</scope>
    <source>
        <strain evidence="5">TR3.2</strain>
    </source>
</reference>
<organism evidence="4 5">
    <name type="scientific">Immundisolibacter cernigliae</name>
    <dbReference type="NCBI Taxonomy" id="1810504"/>
    <lineage>
        <taxon>Bacteria</taxon>
        <taxon>Pseudomonadati</taxon>
        <taxon>Pseudomonadota</taxon>
        <taxon>Gammaproteobacteria</taxon>
        <taxon>Immundisolibacterales</taxon>
        <taxon>Immundisolibacteraceae</taxon>
        <taxon>Immundisolibacter</taxon>
    </lineage>
</organism>
<evidence type="ECO:0000259" key="3">
    <source>
        <dbReference type="Pfam" id="PF00881"/>
    </source>
</evidence>
<dbReference type="OrthoDB" id="9804207at2"/>
<keyword evidence="5" id="KW-1185">Reference proteome</keyword>
<dbReference type="InterPro" id="IPR029479">
    <property type="entry name" value="Nitroreductase"/>
</dbReference>
<keyword evidence="2" id="KW-0560">Oxidoreductase</keyword>
<dbReference type="KEGG" id="gbi:PG2T_03560"/>
<evidence type="ECO:0000256" key="2">
    <source>
        <dbReference type="ARBA" id="ARBA00023002"/>
    </source>
</evidence>
<evidence type="ECO:0000313" key="4">
    <source>
        <dbReference type="EMBL" id="ANX03356.1"/>
    </source>
</evidence>
<dbReference type="PANTHER" id="PTHR43673:SF12">
    <property type="entry name" value="PROTEIN DRGA"/>
    <property type="match status" value="1"/>
</dbReference>
<feature type="domain" description="Nitroreductase" evidence="3">
    <location>
        <begin position="7"/>
        <end position="176"/>
    </location>
</feature>
<name>A0A1B1YRF0_9GAMM</name>
<dbReference type="EMBL" id="CP014671">
    <property type="protein sequence ID" value="ANX03356.1"/>
    <property type="molecule type" value="Genomic_DNA"/>
</dbReference>
<dbReference type="RefSeq" id="WP_083214735.1">
    <property type="nucleotide sequence ID" value="NZ_CP014671.1"/>
</dbReference>
<dbReference type="PANTHER" id="PTHR43673">
    <property type="entry name" value="NAD(P)H NITROREDUCTASE YDGI-RELATED"/>
    <property type="match status" value="1"/>
</dbReference>
<dbReference type="AlphaFoldDB" id="A0A1B1YRF0"/>
<dbReference type="STRING" id="1810504.PG2T_03560"/>
<dbReference type="FunCoup" id="A0A1B1YRF0">
    <property type="interactions" value="35"/>
</dbReference>
<dbReference type="SUPFAM" id="SSF55469">
    <property type="entry name" value="FMN-dependent nitroreductase-like"/>
    <property type="match status" value="1"/>
</dbReference>
<protein>
    <recommendedName>
        <fullName evidence="3">Nitroreductase domain-containing protein</fullName>
    </recommendedName>
</protein>
<dbReference type="GO" id="GO:0016491">
    <property type="term" value="F:oxidoreductase activity"/>
    <property type="evidence" value="ECO:0007669"/>
    <property type="project" value="UniProtKB-KW"/>
</dbReference>